<gene>
    <name evidence="2" type="ORF">SAMN03080598_00813</name>
</gene>
<keyword evidence="1" id="KW-0732">Signal</keyword>
<feature type="chain" id="PRO_5009285132" evidence="1">
    <location>
        <begin position="22"/>
        <end position="107"/>
    </location>
</feature>
<protein>
    <submittedName>
        <fullName evidence="2">Uncharacterized protein</fullName>
    </submittedName>
</protein>
<dbReference type="AlphaFoldDB" id="A0A1H5TKG3"/>
<name>A0A1H5TKG3_9BACT</name>
<proteinExistence type="predicted"/>
<dbReference type="Proteomes" id="UP000236736">
    <property type="component" value="Unassembled WGS sequence"/>
</dbReference>
<accession>A0A1H5TKG3</accession>
<sequence length="107" mass="12178">MLLSLFWLVGLAASFSFPPDAKTSKAWQDNQSSLSELFSPELTFRTSGENPGVPGFKADLGFTAFVNSGSRIDWLLPHSQYRAPAFFQKSRPLFDVLITFFHFFYTW</sequence>
<evidence type="ECO:0000313" key="2">
    <source>
        <dbReference type="EMBL" id="SEF63372.1"/>
    </source>
</evidence>
<reference evidence="3" key="1">
    <citation type="submission" date="2016-10" db="EMBL/GenBank/DDBJ databases">
        <authorList>
            <person name="Varghese N."/>
            <person name="Submissions S."/>
        </authorList>
    </citation>
    <scope>NUCLEOTIDE SEQUENCE [LARGE SCALE GENOMIC DNA]</scope>
    <source>
        <strain evidence="3">DSM 17298</strain>
    </source>
</reference>
<keyword evidence="3" id="KW-1185">Reference proteome</keyword>
<feature type="signal peptide" evidence="1">
    <location>
        <begin position="1"/>
        <end position="21"/>
    </location>
</feature>
<evidence type="ECO:0000313" key="3">
    <source>
        <dbReference type="Proteomes" id="UP000236736"/>
    </source>
</evidence>
<evidence type="ECO:0000256" key="1">
    <source>
        <dbReference type="SAM" id="SignalP"/>
    </source>
</evidence>
<organism evidence="2 3">
    <name type="scientific">Algoriphagus boritolerans DSM 17298 = JCM 18970</name>
    <dbReference type="NCBI Taxonomy" id="1120964"/>
    <lineage>
        <taxon>Bacteria</taxon>
        <taxon>Pseudomonadati</taxon>
        <taxon>Bacteroidota</taxon>
        <taxon>Cytophagia</taxon>
        <taxon>Cytophagales</taxon>
        <taxon>Cyclobacteriaceae</taxon>
        <taxon>Algoriphagus</taxon>
    </lineage>
</organism>
<dbReference type="EMBL" id="FNVR01000003">
    <property type="protein sequence ID" value="SEF63372.1"/>
    <property type="molecule type" value="Genomic_DNA"/>
</dbReference>
<dbReference type="STRING" id="1120964.GCA_001313265_04564"/>